<evidence type="ECO:0000256" key="2">
    <source>
        <dbReference type="PROSITE-ProRule" id="PRU00235"/>
    </source>
</evidence>
<dbReference type="SUPFAM" id="SSF50985">
    <property type="entry name" value="RCC1/BLIP-II"/>
    <property type="match status" value="4"/>
</dbReference>
<evidence type="ECO:0000313" key="5">
    <source>
        <dbReference type="Proteomes" id="UP001431209"/>
    </source>
</evidence>
<dbReference type="Gene3D" id="2.130.10.30">
    <property type="entry name" value="Regulator of chromosome condensation 1/beta-lactamase-inhibitor protein II"/>
    <property type="match status" value="8"/>
</dbReference>
<evidence type="ECO:0000313" key="4">
    <source>
        <dbReference type="EMBL" id="KAL0488313.1"/>
    </source>
</evidence>
<organism evidence="4 5">
    <name type="scientific">Acrasis kona</name>
    <dbReference type="NCBI Taxonomy" id="1008807"/>
    <lineage>
        <taxon>Eukaryota</taxon>
        <taxon>Discoba</taxon>
        <taxon>Heterolobosea</taxon>
        <taxon>Tetramitia</taxon>
        <taxon>Eutetramitia</taxon>
        <taxon>Acrasidae</taxon>
        <taxon>Acrasis</taxon>
    </lineage>
</organism>
<dbReference type="PRINTS" id="PR00633">
    <property type="entry name" value="RCCNDNSATION"/>
</dbReference>
<feature type="domain" description="RCC1-like" evidence="3">
    <location>
        <begin position="153"/>
        <end position="392"/>
    </location>
</feature>
<keyword evidence="1" id="KW-0677">Repeat</keyword>
<feature type="repeat" description="RCC1" evidence="2">
    <location>
        <begin position="637"/>
        <end position="691"/>
    </location>
</feature>
<dbReference type="InterPro" id="IPR058923">
    <property type="entry name" value="RCC1-like_dom"/>
</dbReference>
<feature type="repeat" description="RCC1" evidence="2">
    <location>
        <begin position="286"/>
        <end position="341"/>
    </location>
</feature>
<feature type="repeat" description="RCC1" evidence="2">
    <location>
        <begin position="928"/>
        <end position="982"/>
    </location>
</feature>
<keyword evidence="5" id="KW-1185">Reference proteome</keyword>
<dbReference type="PANTHER" id="PTHR22870">
    <property type="entry name" value="REGULATOR OF CHROMOSOME CONDENSATION"/>
    <property type="match status" value="1"/>
</dbReference>
<dbReference type="EMBL" id="JAOPGA020001432">
    <property type="protein sequence ID" value="KAL0488313.1"/>
    <property type="molecule type" value="Genomic_DNA"/>
</dbReference>
<feature type="repeat" description="RCC1" evidence="2">
    <location>
        <begin position="1154"/>
        <end position="1208"/>
    </location>
</feature>
<dbReference type="Pfam" id="PF25390">
    <property type="entry name" value="WD40_RLD"/>
    <property type="match status" value="4"/>
</dbReference>
<feature type="domain" description="RCC1-like" evidence="3">
    <location>
        <begin position="1229"/>
        <end position="1548"/>
    </location>
</feature>
<reference evidence="4 5" key="1">
    <citation type="submission" date="2024-03" db="EMBL/GenBank/DDBJ databases">
        <title>The Acrasis kona genome and developmental transcriptomes reveal deep origins of eukaryotic multicellular pathways.</title>
        <authorList>
            <person name="Sheikh S."/>
            <person name="Fu C.-J."/>
            <person name="Brown M.W."/>
            <person name="Baldauf S.L."/>
        </authorList>
    </citation>
    <scope>NUCLEOTIDE SEQUENCE [LARGE SCALE GENOMIC DNA]</scope>
    <source>
        <strain evidence="4 5">ATCC MYA-3509</strain>
    </source>
</reference>
<name>A0AAW2ZER4_9EUKA</name>
<feature type="repeat" description="RCC1" evidence="2">
    <location>
        <begin position="818"/>
        <end position="873"/>
    </location>
</feature>
<comment type="caution">
    <text evidence="4">The sequence shown here is derived from an EMBL/GenBank/DDBJ whole genome shotgun (WGS) entry which is preliminary data.</text>
</comment>
<dbReference type="Proteomes" id="UP001431209">
    <property type="component" value="Unassembled WGS sequence"/>
</dbReference>
<feature type="repeat" description="RCC1" evidence="2">
    <location>
        <begin position="1097"/>
        <end position="1153"/>
    </location>
</feature>
<feature type="repeat" description="RCC1" evidence="2">
    <location>
        <begin position="175"/>
        <end position="229"/>
    </location>
</feature>
<sequence length="1549" mass="162486">MWLFFLTIVQGQTLVGGYGSSNLYQFGDTKTNNTDRLYLTIVNMGYYLLNNKISQYSSGYYHSMLITSSGSVFGFGLNNLGQAGFVGTYRIPFPVNIPGGKTAKVVHAGGFHSLVITNDNLLYSTGSNLNGALGIGNYNDTAGFTLVDYSGALSGKTIVSVKGGLRHTLCITSDNKIFSFGLNSNGQLGNGNTANYPSAVPVDMSGVMSGKTIIQVEAGGAHSLALSSDGKVYGWGNNIFGSLGTNTTLSVNSLPLEVISTDALSGKIIKQIKTGLYHSLLLSTDGIVFSMGKNDRGQLGTNNNDTQSNIPVPIYTGGDLSGKTIKQIGCGAFHNLLLTTNNTILAFGSNTNFELGNVDEKGIDQYKPVKTITNLIGNGTILQVDGGIGTTFIMWNVSSTAYTGPLLNVPGNTFDQIAGIGPNNNIQIGNGDASASQTQFVPSVVIAKDTFCGKKIAQHHTISYSSLILTSDGIAYSNGINTFGANGIGTTASSPFPSPVLGISKKIAQVSSGSLHSLVLSVDGLVYGFGYNNLGQLGIATTTFYSLLPTPVATSGVLYNKFVVQAIAANGWSLLLTSDGFMIAFGANADYQLGNGDLDTFSQYTPGFVVPDGVLLGKKVVQISTGDTHAMALTSDGDCVGFGYNTFGQVGNNNTANVLVPASIVVTGSLVGKTIVQVSGGYRHTLFLASTGEVFASGSNSYGQLGINNAAIDKTLYPVPIYVSNYLNNRPIAKISAGYVSSLIQAVDGSVYSFGYAYGQGAADSINLLIEPYPLAMTGPIKGNNIVGISVAGQNFFIYYNVTSRSYNGTVNMSNSAFRIGAVGSNSFGQLGVNENNLSPHNYPVMADMSTFCNSTMIQIQSGSLHSSVLFSDGTVYSSGSNINGQIGTGSKTNSTSFTKMLPGLISNMKITQISSIDSHTLLLNFDGKVYGTGLNTFGQLGDSTTTTKTTPVSVDTCGALYNKNVAIVRAGSTFSLVLTTDNLLISFGSNSFGQLGTGNTVADSFSSSPLGVVRSKVWTDRIIKDIQCGYFHSLFITADGLVYSFGNNRNGQLGIGTTTDSYVPIAPAVRPWTTDGRTAVGIKTGGLFSMVLTTDGTVYSFGSNAYGQLCNNDVNANIQSTPTVIYSGGLLAGKSISRMFAGPYSTMLLTTTNEVFSCGYNLYNQLSVSTTNLRNPVPSQTILVNALGGIITDVGMGYNHTSFLYNTTSVYQIVPSPSAIQPFVLGGFGENICGTIGVGNNSLQPVPVPTITPSNIVQFNIKYKHTLLLTSDNNIYAMGYNKFSQLGNGNTSDVNVPTPILKTGSLIGKTISMISAGGLHSLLLTTEGIVYSFGNNQYGQLGNGDTTESQQSTAQPIVTCGVLFNKTIVQIVGGLFSSVLLSADNRLYTFGNGANGAIGNGDVTQSNYKYFTAIAVIMYGALSGKSISQISASHHVLVLTSSGNVYGWGKNDNGQLGIGNNIDQYAPVAINQTEIGNRMIVQVSCGSKHSLVLSSDGNGQLGINDNTGGMFYNPVTLMNYNVSFISAGWSHSIVISNAGVAYTFGENL</sequence>
<feature type="domain" description="RCC1-like" evidence="3">
    <location>
        <begin position="822"/>
        <end position="1125"/>
    </location>
</feature>
<accession>A0AAW2ZER4</accession>
<feature type="repeat" description="RCC1" evidence="2">
    <location>
        <begin position="1274"/>
        <end position="1328"/>
    </location>
</feature>
<feature type="repeat" description="RCC1" evidence="2">
    <location>
        <begin position="692"/>
        <end position="748"/>
    </location>
</feature>
<dbReference type="InterPro" id="IPR051210">
    <property type="entry name" value="Ub_ligase/GEF_domain"/>
</dbReference>
<feature type="repeat" description="RCC1" evidence="2">
    <location>
        <begin position="580"/>
        <end position="636"/>
    </location>
</feature>
<dbReference type="Pfam" id="PF13540">
    <property type="entry name" value="RCC1_2"/>
    <property type="match status" value="2"/>
</dbReference>
<dbReference type="PROSITE" id="PS00626">
    <property type="entry name" value="RCC1_2"/>
    <property type="match status" value="5"/>
</dbReference>
<evidence type="ECO:0000259" key="3">
    <source>
        <dbReference type="Pfam" id="PF25390"/>
    </source>
</evidence>
<feature type="repeat" description="RCC1" evidence="2">
    <location>
        <begin position="1444"/>
        <end position="1497"/>
    </location>
</feature>
<feature type="repeat" description="RCC1" evidence="2">
    <location>
        <begin position="524"/>
        <end position="579"/>
    </location>
</feature>
<feature type="repeat" description="RCC1" evidence="2">
    <location>
        <begin position="473"/>
        <end position="523"/>
    </location>
</feature>
<proteinExistence type="predicted"/>
<feature type="repeat" description="RCC1" evidence="2">
    <location>
        <begin position="874"/>
        <end position="927"/>
    </location>
</feature>
<feature type="repeat" description="RCC1" evidence="2">
    <location>
        <begin position="1329"/>
        <end position="1385"/>
    </location>
</feature>
<dbReference type="PANTHER" id="PTHR22870:SF408">
    <property type="entry name" value="OS09G0560450 PROTEIN"/>
    <property type="match status" value="1"/>
</dbReference>
<gene>
    <name evidence="4" type="ORF">AKO1_015466</name>
</gene>
<feature type="repeat" description="RCC1" evidence="2">
    <location>
        <begin position="120"/>
        <end position="174"/>
    </location>
</feature>
<dbReference type="InterPro" id="IPR009091">
    <property type="entry name" value="RCC1/BLIP-II"/>
</dbReference>
<feature type="repeat" description="RCC1" evidence="2">
    <location>
        <begin position="1041"/>
        <end position="1096"/>
    </location>
</feature>
<protein>
    <submittedName>
        <fullName evidence="4">E3 ubiquitin-protein ligase HERC</fullName>
    </submittedName>
</protein>
<dbReference type="InterPro" id="IPR000408">
    <property type="entry name" value="Reg_chr_condens"/>
</dbReference>
<feature type="repeat" description="RCC1" evidence="2">
    <location>
        <begin position="230"/>
        <end position="285"/>
    </location>
</feature>
<evidence type="ECO:0000256" key="1">
    <source>
        <dbReference type="ARBA" id="ARBA00022737"/>
    </source>
</evidence>
<feature type="repeat" description="RCC1" evidence="2">
    <location>
        <begin position="983"/>
        <end position="1040"/>
    </location>
</feature>
<feature type="repeat" description="RCC1" evidence="2">
    <location>
        <begin position="70"/>
        <end position="119"/>
    </location>
</feature>
<feature type="domain" description="RCC1-like" evidence="3">
    <location>
        <begin position="419"/>
        <end position="795"/>
    </location>
</feature>
<dbReference type="PROSITE" id="PS50012">
    <property type="entry name" value="RCC1_3"/>
    <property type="match status" value="20"/>
</dbReference>